<keyword evidence="3" id="KW-1185">Reference proteome</keyword>
<comment type="caution">
    <text evidence="2">The sequence shown here is derived from an EMBL/GenBank/DDBJ whole genome shotgun (WGS) entry which is preliminary data.</text>
</comment>
<organism evidence="2 3">
    <name type="scientific">Crenichthys baileyi</name>
    <name type="common">White River springfish</name>
    <dbReference type="NCBI Taxonomy" id="28760"/>
    <lineage>
        <taxon>Eukaryota</taxon>
        <taxon>Metazoa</taxon>
        <taxon>Chordata</taxon>
        <taxon>Craniata</taxon>
        <taxon>Vertebrata</taxon>
        <taxon>Euteleostomi</taxon>
        <taxon>Actinopterygii</taxon>
        <taxon>Neopterygii</taxon>
        <taxon>Teleostei</taxon>
        <taxon>Neoteleostei</taxon>
        <taxon>Acanthomorphata</taxon>
        <taxon>Ovalentaria</taxon>
        <taxon>Atherinomorphae</taxon>
        <taxon>Cyprinodontiformes</taxon>
        <taxon>Goodeidae</taxon>
        <taxon>Crenichthys</taxon>
    </lineage>
</organism>
<sequence>MRSANDRRVDARRAGERAWNQSTLHSTETASLHKLADLITQPGQDSFIYSSCSDIVTDGEIVLRMVQCPFGLELNLARAGSDPGGILGGKRHGLSQQKIDSYAFIRSAAFPQCGFIALGEQAVGVARGTPGHLGATEPPKAAVHNNISRKWNKFQLNAYSSVTLTTGTSVVTVEMTLFGHVSAPKHMLAGTLPGLF</sequence>
<gene>
    <name evidence="2" type="ORF">CRENBAI_013345</name>
</gene>
<dbReference type="AlphaFoldDB" id="A0AAV9R276"/>
<feature type="region of interest" description="Disordered" evidence="1">
    <location>
        <begin position="1"/>
        <end position="20"/>
    </location>
</feature>
<dbReference type="Proteomes" id="UP001311232">
    <property type="component" value="Unassembled WGS sequence"/>
</dbReference>
<protein>
    <submittedName>
        <fullName evidence="2">Uncharacterized protein</fullName>
    </submittedName>
</protein>
<reference evidence="2 3" key="1">
    <citation type="submission" date="2021-06" db="EMBL/GenBank/DDBJ databases">
        <authorList>
            <person name="Palmer J.M."/>
        </authorList>
    </citation>
    <scope>NUCLEOTIDE SEQUENCE [LARGE SCALE GENOMIC DNA]</scope>
    <source>
        <strain evidence="2 3">MEX-2019</strain>
        <tissue evidence="2">Muscle</tissue>
    </source>
</reference>
<evidence type="ECO:0000313" key="2">
    <source>
        <dbReference type="EMBL" id="KAK5603183.1"/>
    </source>
</evidence>
<feature type="compositionally biased region" description="Basic and acidic residues" evidence="1">
    <location>
        <begin position="1"/>
        <end position="16"/>
    </location>
</feature>
<evidence type="ECO:0000256" key="1">
    <source>
        <dbReference type="SAM" id="MobiDB-lite"/>
    </source>
</evidence>
<dbReference type="EMBL" id="JAHHUM010002564">
    <property type="protein sequence ID" value="KAK5603183.1"/>
    <property type="molecule type" value="Genomic_DNA"/>
</dbReference>
<evidence type="ECO:0000313" key="3">
    <source>
        <dbReference type="Proteomes" id="UP001311232"/>
    </source>
</evidence>
<name>A0AAV9R276_9TELE</name>
<proteinExistence type="predicted"/>
<accession>A0AAV9R276</accession>